<evidence type="ECO:0000313" key="4">
    <source>
        <dbReference type="Proteomes" id="UP000824469"/>
    </source>
</evidence>
<reference evidence="3 4" key="1">
    <citation type="journal article" date="2021" name="Nat. Plants">
        <title>The Taxus genome provides insights into paclitaxel biosynthesis.</title>
        <authorList>
            <person name="Xiong X."/>
            <person name="Gou J."/>
            <person name="Liao Q."/>
            <person name="Li Y."/>
            <person name="Zhou Q."/>
            <person name="Bi G."/>
            <person name="Li C."/>
            <person name="Du R."/>
            <person name="Wang X."/>
            <person name="Sun T."/>
            <person name="Guo L."/>
            <person name="Liang H."/>
            <person name="Lu P."/>
            <person name="Wu Y."/>
            <person name="Zhang Z."/>
            <person name="Ro D.K."/>
            <person name="Shang Y."/>
            <person name="Huang S."/>
            <person name="Yan J."/>
        </authorList>
    </citation>
    <scope>NUCLEOTIDE SEQUENCE [LARGE SCALE GENOMIC DNA]</scope>
    <source>
        <strain evidence="3">Ta-2019</strain>
    </source>
</reference>
<evidence type="ECO:0008006" key="5">
    <source>
        <dbReference type="Google" id="ProtNLM"/>
    </source>
</evidence>
<dbReference type="AlphaFoldDB" id="A0AA38GH96"/>
<dbReference type="PANTHER" id="PTHR10353:SF29">
    <property type="entry name" value="BETA-GLUCOSIDASE 11"/>
    <property type="match status" value="1"/>
</dbReference>
<dbReference type="Gene3D" id="3.20.20.80">
    <property type="entry name" value="Glycosidases"/>
    <property type="match status" value="1"/>
</dbReference>
<dbReference type="InterPro" id="IPR001360">
    <property type="entry name" value="Glyco_hydro_1"/>
</dbReference>
<evidence type="ECO:0000256" key="1">
    <source>
        <dbReference type="ARBA" id="ARBA00010838"/>
    </source>
</evidence>
<keyword evidence="4" id="KW-1185">Reference proteome</keyword>
<name>A0AA38GH96_TAXCH</name>
<sequence length="67" mass="7776">MEGAIFEDGRWPSIWDTFSHIPGSIEDESNGDIAINQYHYYQGDVEMMAEIGMDVYRFSISWSRLIP</sequence>
<dbReference type="EMBL" id="JAHRHJ020000003">
    <property type="protein sequence ID" value="KAH9323469.1"/>
    <property type="molecule type" value="Genomic_DNA"/>
</dbReference>
<dbReference type="SUPFAM" id="SSF51445">
    <property type="entry name" value="(Trans)glycosidases"/>
    <property type="match status" value="1"/>
</dbReference>
<dbReference type="Pfam" id="PF00232">
    <property type="entry name" value="Glyco_hydro_1"/>
    <property type="match status" value="1"/>
</dbReference>
<feature type="non-terminal residue" evidence="3">
    <location>
        <position position="1"/>
    </location>
</feature>
<evidence type="ECO:0000256" key="2">
    <source>
        <dbReference type="RuleBase" id="RU003690"/>
    </source>
</evidence>
<organism evidence="3 4">
    <name type="scientific">Taxus chinensis</name>
    <name type="common">Chinese yew</name>
    <name type="synonym">Taxus wallichiana var. chinensis</name>
    <dbReference type="NCBI Taxonomy" id="29808"/>
    <lineage>
        <taxon>Eukaryota</taxon>
        <taxon>Viridiplantae</taxon>
        <taxon>Streptophyta</taxon>
        <taxon>Embryophyta</taxon>
        <taxon>Tracheophyta</taxon>
        <taxon>Spermatophyta</taxon>
        <taxon>Pinopsida</taxon>
        <taxon>Pinidae</taxon>
        <taxon>Conifers II</taxon>
        <taxon>Cupressales</taxon>
        <taxon>Taxaceae</taxon>
        <taxon>Taxus</taxon>
    </lineage>
</organism>
<dbReference type="OMA" id="SISWPRF"/>
<dbReference type="PANTHER" id="PTHR10353">
    <property type="entry name" value="GLYCOSYL HYDROLASE"/>
    <property type="match status" value="1"/>
</dbReference>
<comment type="caution">
    <text evidence="3">The sequence shown here is derived from an EMBL/GenBank/DDBJ whole genome shotgun (WGS) entry which is preliminary data.</text>
</comment>
<comment type="similarity">
    <text evidence="1 2">Belongs to the glycosyl hydrolase 1 family.</text>
</comment>
<dbReference type="InterPro" id="IPR017853">
    <property type="entry name" value="GH"/>
</dbReference>
<accession>A0AA38GH96</accession>
<dbReference type="GO" id="GO:0008422">
    <property type="term" value="F:beta-glucosidase activity"/>
    <property type="evidence" value="ECO:0007669"/>
    <property type="project" value="TreeGrafter"/>
</dbReference>
<evidence type="ECO:0000313" key="3">
    <source>
        <dbReference type="EMBL" id="KAH9323469.1"/>
    </source>
</evidence>
<protein>
    <recommendedName>
        <fullName evidence="5">Beta-glucosidase</fullName>
    </recommendedName>
</protein>
<proteinExistence type="inferred from homology"/>
<gene>
    <name evidence="3" type="ORF">KI387_018108</name>
</gene>
<dbReference type="GO" id="GO:0005975">
    <property type="term" value="P:carbohydrate metabolic process"/>
    <property type="evidence" value="ECO:0007669"/>
    <property type="project" value="InterPro"/>
</dbReference>
<dbReference type="Proteomes" id="UP000824469">
    <property type="component" value="Unassembled WGS sequence"/>
</dbReference>